<proteinExistence type="predicted"/>
<evidence type="ECO:0000313" key="1">
    <source>
        <dbReference type="EMBL" id="CCM00544.1"/>
    </source>
</evidence>
<dbReference type="SUPFAM" id="SSF51735">
    <property type="entry name" value="NAD(P)-binding Rossmann-fold domains"/>
    <property type="match status" value="1"/>
</dbReference>
<dbReference type="OrthoDB" id="9876299at2759"/>
<evidence type="ECO:0000313" key="2">
    <source>
        <dbReference type="Proteomes" id="UP000006352"/>
    </source>
</evidence>
<gene>
    <name evidence="1" type="ORF">FIBRA_02578</name>
</gene>
<dbReference type="Gene3D" id="3.40.50.720">
    <property type="entry name" value="NAD(P)-binding Rossmann-like Domain"/>
    <property type="match status" value="1"/>
</dbReference>
<name>J4H1X7_9APHY</name>
<dbReference type="PANTHER" id="PTHR45458:SF3">
    <property type="entry name" value="CHAIN DEHYDROGENASE (ATSC), PUTATIVE-RELATED"/>
    <property type="match status" value="1"/>
</dbReference>
<protein>
    <recommendedName>
        <fullName evidence="3">NAD(P)-binding protein</fullName>
    </recommendedName>
</protein>
<dbReference type="FunCoup" id="J4H1X7">
    <property type="interactions" value="97"/>
</dbReference>
<dbReference type="PANTHER" id="PTHR45458">
    <property type="entry name" value="SHORT-CHAIN DEHYDROGENASE/REDUCTASE SDR"/>
    <property type="match status" value="1"/>
</dbReference>
<dbReference type="Pfam" id="PF00106">
    <property type="entry name" value="adh_short"/>
    <property type="match status" value="1"/>
</dbReference>
<reference evidence="1 2" key="1">
    <citation type="journal article" date="2012" name="Appl. Environ. Microbiol.">
        <title>Short-read sequencing for genomic analysis of the brown rot fungus Fibroporia radiculosa.</title>
        <authorList>
            <person name="Tang J.D."/>
            <person name="Perkins A.D."/>
            <person name="Sonstegard T.S."/>
            <person name="Schroeder S.G."/>
            <person name="Burgess S.C."/>
            <person name="Diehl S.V."/>
        </authorList>
    </citation>
    <scope>NUCLEOTIDE SEQUENCE [LARGE SCALE GENOMIC DNA]</scope>
    <source>
        <strain evidence="1 2">TFFH 294</strain>
    </source>
</reference>
<dbReference type="AlphaFoldDB" id="J4H1X7"/>
<dbReference type="HOGENOM" id="CLU_010194_9_2_1"/>
<dbReference type="RefSeq" id="XP_012179827.1">
    <property type="nucleotide sequence ID" value="XM_012324437.1"/>
</dbReference>
<dbReference type="GeneID" id="24095455"/>
<dbReference type="Proteomes" id="UP000006352">
    <property type="component" value="Unassembled WGS sequence"/>
</dbReference>
<dbReference type="InParanoid" id="J4H1X7"/>
<keyword evidence="2" id="KW-1185">Reference proteome</keyword>
<dbReference type="GO" id="GO:0016616">
    <property type="term" value="F:oxidoreductase activity, acting on the CH-OH group of donors, NAD or NADP as acceptor"/>
    <property type="evidence" value="ECO:0007669"/>
    <property type="project" value="TreeGrafter"/>
</dbReference>
<evidence type="ECO:0008006" key="3">
    <source>
        <dbReference type="Google" id="ProtNLM"/>
    </source>
</evidence>
<dbReference type="InterPro" id="IPR052184">
    <property type="entry name" value="SDR_enzymes"/>
</dbReference>
<sequence length="272" mass="29727">MPSYLIIGASRSIGLEFIRETASNSTNLVFALVRNRDSPQLAEFVEGNPNRNVYIVQVDVTDHVSFKDAVAKVSEVTGGSLDVLIYNTARTDTPFFFRKLSDYKDGADLDKEFTESYKVNVLGFAHAVNAFLPLLRGGSTKKIVLISSGAGDREFALKTHHDSSAAYGTTKAAVNMIMTKFAIELKKENFVVSAMSPGPIAGSAMIANESDESNKAELARLLERFREAIPDFDPTPMAPDLLTKKMLKVIHSLGPAETGTIRSSKEVRSMEL</sequence>
<dbReference type="PRINTS" id="PR00081">
    <property type="entry name" value="GDHRDH"/>
</dbReference>
<accession>J4H1X7</accession>
<dbReference type="EMBL" id="HE796988">
    <property type="protein sequence ID" value="CCM00544.1"/>
    <property type="molecule type" value="Genomic_DNA"/>
</dbReference>
<organism evidence="1 2">
    <name type="scientific">Fibroporia radiculosa</name>
    <dbReference type="NCBI Taxonomy" id="599839"/>
    <lineage>
        <taxon>Eukaryota</taxon>
        <taxon>Fungi</taxon>
        <taxon>Dikarya</taxon>
        <taxon>Basidiomycota</taxon>
        <taxon>Agaricomycotina</taxon>
        <taxon>Agaricomycetes</taxon>
        <taxon>Polyporales</taxon>
        <taxon>Fibroporiaceae</taxon>
        <taxon>Fibroporia</taxon>
    </lineage>
</organism>
<dbReference type="InterPro" id="IPR036291">
    <property type="entry name" value="NAD(P)-bd_dom_sf"/>
</dbReference>
<dbReference type="InterPro" id="IPR002347">
    <property type="entry name" value="SDR_fam"/>
</dbReference>